<dbReference type="SMART" id="SM00320">
    <property type="entry name" value="WD40"/>
    <property type="match status" value="4"/>
</dbReference>
<keyword evidence="2" id="KW-1185">Reference proteome</keyword>
<dbReference type="Gene3D" id="2.130.10.10">
    <property type="entry name" value="YVTN repeat-like/Quinoprotein amine dehydrogenase"/>
    <property type="match status" value="1"/>
</dbReference>
<keyword evidence="1" id="KW-0812">Transmembrane</keyword>
<dbReference type="GO" id="GO:0032040">
    <property type="term" value="C:small-subunit processome"/>
    <property type="evidence" value="ECO:0007669"/>
    <property type="project" value="TreeGrafter"/>
</dbReference>
<reference evidence="3" key="1">
    <citation type="submission" date="2016-11" db="UniProtKB">
        <authorList>
            <consortium name="WormBaseParasite"/>
        </authorList>
    </citation>
    <scope>IDENTIFICATION</scope>
</reference>
<dbReference type="GO" id="GO:0000462">
    <property type="term" value="P:maturation of SSU-rRNA from tricistronic rRNA transcript (SSU-rRNA, 5.8S rRNA, LSU-rRNA)"/>
    <property type="evidence" value="ECO:0007669"/>
    <property type="project" value="InterPro"/>
</dbReference>
<dbReference type="InterPro" id="IPR011044">
    <property type="entry name" value="Quino_amine_DH_bsu"/>
</dbReference>
<dbReference type="SUPFAM" id="SSF50969">
    <property type="entry name" value="YVTN repeat-like/Quinoprotein amine dehydrogenase"/>
    <property type="match status" value="1"/>
</dbReference>
<sequence>MSLPIAKDFQGTVTQSIRGRTGRAVTVIELLDIPRVRKSRRDHEETSNVLTLSECDTFPRYSFRVGVSAFLLELYSFFLLFAYVSDLFVFASSSLQMDENLLVEECGLYRAHGFTTGAMAVSEKLGKLCVVRKLDQPSKKKIALNVVEFWNIFDCPNIFLERQISFDGVSVEAITWKNDFVYCACTDGSAYVLSPFLNKKMRVQVCPSALWCCTSSPHSEEVFFGADSGAVFGVALNEDGAPVARQVLHVGMDRRILSIACSFKNSGLKIAIGMVDRIEIHCVVNAGAAPVAPIHIDIPRQNEKKPTIVWALLFLTNNVLVSGDSQGKVTFWNSNNGAAYKVIPSHQADILCLTVSSNDTIFASGVDHRIQVISGLTGGERQFDWSTVGQRLIHDIDVRSMATYGMWLLSGGAEHHITVSNPHAIIRTPVAGKCLLTEKSELILFTHPRYVEIWKRGKANPSEKGNAVRVPLTTKPKKLAQLYLPKSGHVAAAAISDSGRFIAIAGEDSLVIYEANLVKLKGKQKQKNKEVAPVDVCAVIPNVSVTALTMSSGCCYYASGDFELGRFMFSNKDHRPLLESNGTSVLRALVISKDDKVGVALNCRSQLIVFENLVSPKSESGESTMPSYRSIDLVTVPIDCRFLTKDYKTVVVLNASSKFALTCIDLATGTQVGAPLNANGLFPLEDPKKRDTAVSISNVSADDRIVVTSFNGNYVIVSDLLKKERTVMFEPIQSKYRGRSPATPFWANKSTVVLCSAKSLSPPSQTPFKVVRYDHN</sequence>
<proteinExistence type="predicted"/>
<evidence type="ECO:0000313" key="2">
    <source>
        <dbReference type="Proteomes" id="UP000095287"/>
    </source>
</evidence>
<dbReference type="WBParaSite" id="L893_g21106.t1">
    <property type="protein sequence ID" value="L893_g21106.t1"/>
    <property type="gene ID" value="L893_g21106"/>
</dbReference>
<evidence type="ECO:0000256" key="1">
    <source>
        <dbReference type="SAM" id="Phobius"/>
    </source>
</evidence>
<dbReference type="InterPro" id="IPR015943">
    <property type="entry name" value="WD40/YVTN_repeat-like_dom_sf"/>
</dbReference>
<dbReference type="GO" id="GO:0034455">
    <property type="term" value="C:t-UTP complex"/>
    <property type="evidence" value="ECO:0007669"/>
    <property type="project" value="TreeGrafter"/>
</dbReference>
<protein>
    <submittedName>
        <fullName evidence="3">WD_REPEATS_REGION domain-containing protein</fullName>
    </submittedName>
</protein>
<dbReference type="GO" id="GO:0030686">
    <property type="term" value="C:90S preribosome"/>
    <property type="evidence" value="ECO:0007669"/>
    <property type="project" value="InterPro"/>
</dbReference>
<dbReference type="AlphaFoldDB" id="A0A1I7YYY8"/>
<dbReference type="GO" id="GO:0003723">
    <property type="term" value="F:RNA binding"/>
    <property type="evidence" value="ECO:0007669"/>
    <property type="project" value="TreeGrafter"/>
</dbReference>
<dbReference type="SUPFAM" id="SSF50998">
    <property type="entry name" value="Quinoprotein alcohol dehydrogenase-like"/>
    <property type="match status" value="1"/>
</dbReference>
<dbReference type="InterPro" id="IPR011047">
    <property type="entry name" value="Quinoprotein_ADH-like_sf"/>
</dbReference>
<dbReference type="InterPro" id="IPR046351">
    <property type="entry name" value="UTP4"/>
</dbReference>
<evidence type="ECO:0000313" key="3">
    <source>
        <dbReference type="WBParaSite" id="L893_g21106.t1"/>
    </source>
</evidence>
<keyword evidence="1" id="KW-1133">Transmembrane helix</keyword>
<dbReference type="InterPro" id="IPR001680">
    <property type="entry name" value="WD40_rpt"/>
</dbReference>
<name>A0A1I7YYY8_9BILA</name>
<organism evidence="2 3">
    <name type="scientific">Steinernema glaseri</name>
    <dbReference type="NCBI Taxonomy" id="37863"/>
    <lineage>
        <taxon>Eukaryota</taxon>
        <taxon>Metazoa</taxon>
        <taxon>Ecdysozoa</taxon>
        <taxon>Nematoda</taxon>
        <taxon>Chromadorea</taxon>
        <taxon>Rhabditida</taxon>
        <taxon>Tylenchina</taxon>
        <taxon>Panagrolaimomorpha</taxon>
        <taxon>Strongyloidoidea</taxon>
        <taxon>Steinernematidae</taxon>
        <taxon>Steinernema</taxon>
    </lineage>
</organism>
<dbReference type="Proteomes" id="UP000095287">
    <property type="component" value="Unplaced"/>
</dbReference>
<accession>A0A1I7YYY8</accession>
<dbReference type="PANTHER" id="PTHR44163:SF1">
    <property type="entry name" value="U3 SMALL NUCLEOLAR RNA-ASSOCIATED PROTEIN 4 HOMOLOG"/>
    <property type="match status" value="1"/>
</dbReference>
<feature type="transmembrane region" description="Helical" evidence="1">
    <location>
        <begin position="70"/>
        <end position="91"/>
    </location>
</feature>
<keyword evidence="1" id="KW-0472">Membrane</keyword>
<dbReference type="PANTHER" id="PTHR44163">
    <property type="entry name" value="U3 SMALL NUCLEOLAR RNA-ASSOCIATED PROTEIN 4 HOMOLOG"/>
    <property type="match status" value="1"/>
</dbReference>